<evidence type="ECO:0000256" key="2">
    <source>
        <dbReference type="ARBA" id="ARBA00012652"/>
    </source>
</evidence>
<proteinExistence type="predicted"/>
<protein>
    <recommendedName>
        <fullName evidence="2">alpha-L-rhamnosidase</fullName>
        <ecNumber evidence="2">3.2.1.40</ecNumber>
    </recommendedName>
</protein>
<accession>A0A1G9UE72</accession>
<sequence length="144" mass="15076">MGATTFWERWDSMLPDGSINPGEMTSFNHYALGAIADWMHRTVAGLAPAVPGYRRLLVRPRPGGGLTHARAGLATPYGRAAAGWKRDGEQLTLVVVVPSNTTAAVHLPSDPDEAIEVGAGRHVFHCGSGQAAGGSAIMTSSTQV</sequence>
<dbReference type="STRING" id="633440.SAMN05421869_14814"/>
<dbReference type="InterPro" id="IPR012341">
    <property type="entry name" value="6hp_glycosidase-like_sf"/>
</dbReference>
<feature type="domain" description="Alpha-L-rhamnosidase six-hairpin glycosidase" evidence="4">
    <location>
        <begin position="1"/>
        <end position="43"/>
    </location>
</feature>
<dbReference type="InterPro" id="IPR008928">
    <property type="entry name" value="6-hairpin_glycosidase_sf"/>
</dbReference>
<dbReference type="InterPro" id="IPR035398">
    <property type="entry name" value="Bac_rhamnosid_C"/>
</dbReference>
<dbReference type="Gene3D" id="1.50.10.10">
    <property type="match status" value="1"/>
</dbReference>
<evidence type="ECO:0000259" key="4">
    <source>
        <dbReference type="Pfam" id="PF17389"/>
    </source>
</evidence>
<dbReference type="InterPro" id="IPR016007">
    <property type="entry name" value="Alpha_rhamnosid"/>
</dbReference>
<dbReference type="Pfam" id="PF17389">
    <property type="entry name" value="Bac_rhamnosid6H"/>
    <property type="match status" value="1"/>
</dbReference>
<evidence type="ECO:0000256" key="3">
    <source>
        <dbReference type="ARBA" id="ARBA00022801"/>
    </source>
</evidence>
<dbReference type="PANTHER" id="PTHR33307:SF6">
    <property type="entry name" value="ALPHA-RHAMNOSIDASE (EUROFUNG)-RELATED"/>
    <property type="match status" value="1"/>
</dbReference>
<dbReference type="EC" id="3.2.1.40" evidence="2"/>
<comment type="catalytic activity">
    <reaction evidence="1">
        <text>Hydrolysis of terminal non-reducing alpha-L-rhamnose residues in alpha-L-rhamnosides.</text>
        <dbReference type="EC" id="3.2.1.40"/>
    </reaction>
</comment>
<dbReference type="Gene3D" id="2.60.420.10">
    <property type="entry name" value="Maltose phosphorylase, domain 3"/>
    <property type="match status" value="1"/>
</dbReference>
<dbReference type="EMBL" id="FNDJ01000048">
    <property type="protein sequence ID" value="SDM57835.1"/>
    <property type="molecule type" value="Genomic_DNA"/>
</dbReference>
<evidence type="ECO:0000313" key="6">
    <source>
        <dbReference type="EMBL" id="SDM57835.1"/>
    </source>
</evidence>
<organism evidence="6 7">
    <name type="scientific">Nonomuraea jiangxiensis</name>
    <dbReference type="NCBI Taxonomy" id="633440"/>
    <lineage>
        <taxon>Bacteria</taxon>
        <taxon>Bacillati</taxon>
        <taxon>Actinomycetota</taxon>
        <taxon>Actinomycetes</taxon>
        <taxon>Streptosporangiales</taxon>
        <taxon>Streptosporangiaceae</taxon>
        <taxon>Nonomuraea</taxon>
    </lineage>
</organism>
<evidence type="ECO:0000313" key="7">
    <source>
        <dbReference type="Proteomes" id="UP000199202"/>
    </source>
</evidence>
<dbReference type="GO" id="GO:0030596">
    <property type="term" value="F:alpha-L-rhamnosidase activity"/>
    <property type="evidence" value="ECO:0007669"/>
    <property type="project" value="UniProtKB-EC"/>
</dbReference>
<dbReference type="Pfam" id="PF17390">
    <property type="entry name" value="Bac_rhamnosid_C"/>
    <property type="match status" value="1"/>
</dbReference>
<keyword evidence="3" id="KW-0378">Hydrolase</keyword>
<evidence type="ECO:0000259" key="5">
    <source>
        <dbReference type="Pfam" id="PF17390"/>
    </source>
</evidence>
<evidence type="ECO:0000256" key="1">
    <source>
        <dbReference type="ARBA" id="ARBA00001445"/>
    </source>
</evidence>
<dbReference type="AlphaFoldDB" id="A0A1G9UE72"/>
<name>A0A1G9UE72_9ACTN</name>
<dbReference type="SUPFAM" id="SSF48208">
    <property type="entry name" value="Six-hairpin glycosidases"/>
    <property type="match status" value="1"/>
</dbReference>
<feature type="domain" description="Alpha-L-rhamnosidase C-terminal" evidence="5">
    <location>
        <begin position="45"/>
        <end position="117"/>
    </location>
</feature>
<reference evidence="6 7" key="1">
    <citation type="submission" date="2016-10" db="EMBL/GenBank/DDBJ databases">
        <authorList>
            <person name="de Groot N.N."/>
        </authorList>
    </citation>
    <scope>NUCLEOTIDE SEQUENCE [LARGE SCALE GENOMIC DNA]</scope>
    <source>
        <strain evidence="6 7">CGMCC 4.6533</strain>
    </source>
</reference>
<gene>
    <name evidence="6" type="ORF">SAMN05421869_14814</name>
</gene>
<dbReference type="PANTHER" id="PTHR33307">
    <property type="entry name" value="ALPHA-RHAMNOSIDASE (EUROFUNG)"/>
    <property type="match status" value="1"/>
</dbReference>
<keyword evidence="7" id="KW-1185">Reference proteome</keyword>
<dbReference type="Proteomes" id="UP000199202">
    <property type="component" value="Unassembled WGS sequence"/>
</dbReference>
<dbReference type="InterPro" id="IPR035396">
    <property type="entry name" value="Bac_rhamnosid6H"/>
</dbReference>
<dbReference type="GO" id="GO:0005975">
    <property type="term" value="P:carbohydrate metabolic process"/>
    <property type="evidence" value="ECO:0007669"/>
    <property type="project" value="InterPro"/>
</dbReference>